<dbReference type="AlphaFoldDB" id="A0A9P5Y7I6"/>
<evidence type="ECO:0000313" key="3">
    <source>
        <dbReference type="EMBL" id="KAF9464134.1"/>
    </source>
</evidence>
<comment type="caution">
    <text evidence="3">The sequence shown here is derived from an EMBL/GenBank/DDBJ whole genome shotgun (WGS) entry which is preliminary data.</text>
</comment>
<keyword evidence="2" id="KW-0472">Membrane</keyword>
<evidence type="ECO:0000256" key="1">
    <source>
        <dbReference type="SAM" id="MobiDB-lite"/>
    </source>
</evidence>
<reference evidence="3" key="1">
    <citation type="submission" date="2020-11" db="EMBL/GenBank/DDBJ databases">
        <authorList>
            <consortium name="DOE Joint Genome Institute"/>
            <person name="Ahrendt S."/>
            <person name="Riley R."/>
            <person name="Andreopoulos W."/>
            <person name="Labutti K."/>
            <person name="Pangilinan J."/>
            <person name="Ruiz-Duenas F.J."/>
            <person name="Barrasa J.M."/>
            <person name="Sanchez-Garcia M."/>
            <person name="Camarero S."/>
            <person name="Miyauchi S."/>
            <person name="Serrano A."/>
            <person name="Linde D."/>
            <person name="Babiker R."/>
            <person name="Drula E."/>
            <person name="Ayuso-Fernandez I."/>
            <person name="Pacheco R."/>
            <person name="Padilla G."/>
            <person name="Ferreira P."/>
            <person name="Barriuso J."/>
            <person name="Kellner H."/>
            <person name="Castanera R."/>
            <person name="Alfaro M."/>
            <person name="Ramirez L."/>
            <person name="Pisabarro A.G."/>
            <person name="Kuo A."/>
            <person name="Tritt A."/>
            <person name="Lipzen A."/>
            <person name="He G."/>
            <person name="Yan M."/>
            <person name="Ng V."/>
            <person name="Cullen D."/>
            <person name="Martin F."/>
            <person name="Rosso M.-N."/>
            <person name="Henrissat B."/>
            <person name="Hibbett D."/>
            <person name="Martinez A.T."/>
            <person name="Grigoriev I.V."/>
        </authorList>
    </citation>
    <scope>NUCLEOTIDE SEQUENCE</scope>
    <source>
        <strain evidence="3">CBS 247.69</strain>
    </source>
</reference>
<feature type="region of interest" description="Disordered" evidence="1">
    <location>
        <begin position="73"/>
        <end position="96"/>
    </location>
</feature>
<evidence type="ECO:0000313" key="4">
    <source>
        <dbReference type="Proteomes" id="UP000807353"/>
    </source>
</evidence>
<feature type="compositionally biased region" description="Basic and acidic residues" evidence="1">
    <location>
        <begin position="206"/>
        <end position="217"/>
    </location>
</feature>
<keyword evidence="4" id="KW-1185">Reference proteome</keyword>
<feature type="region of interest" description="Disordered" evidence="1">
    <location>
        <begin position="343"/>
        <end position="376"/>
    </location>
</feature>
<dbReference type="EMBL" id="MU150256">
    <property type="protein sequence ID" value="KAF9464134.1"/>
    <property type="molecule type" value="Genomic_DNA"/>
</dbReference>
<sequence length="471" mass="52057">MPALFDRLIKKSKSPLPNNRARVQHSRNPIPQDLASANLHVVQVDQRIHPDLNSLVEDIEPIRESFDTLDIPSDFTPLHPSPRRCTSSNNPRTSDVTDDEVIVSNVSPSPGTGVTSAFGFMDVSQTNDDTSRISTRELECSPSMGLKQSITRVNSEAKWSTFDRTKALGDFEELVDTSTTPATPRSTSKSEKSRTRNDASISTLESRSRSSAYDHENYTSASSPHTFGIPTPPSSGFAFVSRRRFHSSEKPPPLPPLDHPAFSAGPIMRPVGIIRVKPSFSTSLTGRGKTSRQQGQPRHTVSLPSFSYVSGNSVAIPGSSYRSRQRARTQSRIRVTGIFAGRSTPYQSSVGRNNPRHTRSQSRGNRDKRRKSAEFSAMQASSVSCGSGLAGGWEAQVSREMLRISLGGRWELPDFKMVAGAPELGPTRGDNVSLLFAWHDLPFVFTHLTPYLSYTILYPFLLFFRLRYIAS</sequence>
<evidence type="ECO:0000256" key="2">
    <source>
        <dbReference type="SAM" id="Phobius"/>
    </source>
</evidence>
<proteinExistence type="predicted"/>
<dbReference type="OrthoDB" id="3266087at2759"/>
<feature type="compositionally biased region" description="Basic residues" evidence="1">
    <location>
        <begin position="354"/>
        <end position="371"/>
    </location>
</feature>
<gene>
    <name evidence="3" type="ORF">BDZ94DRAFT_1257078</name>
</gene>
<feature type="region of interest" description="Disordered" evidence="1">
    <location>
        <begin position="173"/>
        <end position="234"/>
    </location>
</feature>
<accession>A0A9P5Y7I6</accession>
<feature type="compositionally biased region" description="Polar residues" evidence="1">
    <location>
        <begin position="84"/>
        <end position="94"/>
    </location>
</feature>
<feature type="compositionally biased region" description="Low complexity" evidence="1">
    <location>
        <begin position="177"/>
        <end position="187"/>
    </location>
</feature>
<feature type="compositionally biased region" description="Polar residues" evidence="1">
    <location>
        <begin position="291"/>
        <end position="304"/>
    </location>
</feature>
<feature type="region of interest" description="Disordered" evidence="1">
    <location>
        <begin position="281"/>
        <end position="304"/>
    </location>
</feature>
<feature type="compositionally biased region" description="Basic and acidic residues" evidence="1">
    <location>
        <begin position="188"/>
        <end position="197"/>
    </location>
</feature>
<keyword evidence="2" id="KW-1133">Transmembrane helix</keyword>
<dbReference type="Proteomes" id="UP000807353">
    <property type="component" value="Unassembled WGS sequence"/>
</dbReference>
<organism evidence="3 4">
    <name type="scientific">Collybia nuda</name>
    <dbReference type="NCBI Taxonomy" id="64659"/>
    <lineage>
        <taxon>Eukaryota</taxon>
        <taxon>Fungi</taxon>
        <taxon>Dikarya</taxon>
        <taxon>Basidiomycota</taxon>
        <taxon>Agaricomycotina</taxon>
        <taxon>Agaricomycetes</taxon>
        <taxon>Agaricomycetidae</taxon>
        <taxon>Agaricales</taxon>
        <taxon>Tricholomatineae</taxon>
        <taxon>Clitocybaceae</taxon>
        <taxon>Collybia</taxon>
    </lineage>
</organism>
<keyword evidence="2" id="KW-0812">Transmembrane</keyword>
<name>A0A9P5Y7I6_9AGAR</name>
<feature type="transmembrane region" description="Helical" evidence="2">
    <location>
        <begin position="451"/>
        <end position="470"/>
    </location>
</feature>
<protein>
    <submittedName>
        <fullName evidence="3">Uncharacterized protein</fullName>
    </submittedName>
</protein>